<dbReference type="Proteomes" id="UP000317036">
    <property type="component" value="Unassembled WGS sequence"/>
</dbReference>
<dbReference type="OrthoDB" id="9795467at2"/>
<dbReference type="PANTHER" id="PTHR43649:SF31">
    <property type="entry name" value="SN-GLYCEROL-3-PHOSPHATE-BINDING PERIPLASMIC PROTEIN UGPB"/>
    <property type="match status" value="1"/>
</dbReference>
<dbReference type="InterPro" id="IPR006059">
    <property type="entry name" value="SBP"/>
</dbReference>
<keyword evidence="3" id="KW-0813">Transport</keyword>
<dbReference type="InterPro" id="IPR050490">
    <property type="entry name" value="Bact_solute-bd_prot1"/>
</dbReference>
<evidence type="ECO:0000313" key="5">
    <source>
        <dbReference type="EMBL" id="TVY10483.1"/>
    </source>
</evidence>
<dbReference type="Pfam" id="PF13416">
    <property type="entry name" value="SBP_bac_8"/>
    <property type="match status" value="1"/>
</dbReference>
<dbReference type="PANTHER" id="PTHR43649">
    <property type="entry name" value="ARABINOSE-BINDING PROTEIN-RELATED"/>
    <property type="match status" value="1"/>
</dbReference>
<dbReference type="EMBL" id="VNJI01000008">
    <property type="protein sequence ID" value="TVY10483.1"/>
    <property type="molecule type" value="Genomic_DNA"/>
</dbReference>
<comment type="caution">
    <text evidence="5">The sequence shown here is derived from an EMBL/GenBank/DDBJ whole genome shotgun (WGS) entry which is preliminary data.</text>
</comment>
<protein>
    <submittedName>
        <fullName evidence="5">ABC transporter substrate-binding protein</fullName>
    </submittedName>
</protein>
<keyword evidence="4" id="KW-0732">Signal</keyword>
<dbReference type="AlphaFoldDB" id="A0A559KEE8"/>
<organism evidence="5 6">
    <name type="scientific">Paenibacillus cremeus</name>
    <dbReference type="NCBI Taxonomy" id="2163881"/>
    <lineage>
        <taxon>Bacteria</taxon>
        <taxon>Bacillati</taxon>
        <taxon>Bacillota</taxon>
        <taxon>Bacilli</taxon>
        <taxon>Bacillales</taxon>
        <taxon>Paenibacillaceae</taxon>
        <taxon>Paenibacillus</taxon>
    </lineage>
</organism>
<comment type="subcellular location">
    <subcellularLocation>
        <location evidence="1">Cell envelope</location>
    </subcellularLocation>
</comment>
<comment type="similarity">
    <text evidence="2">Belongs to the bacterial solute-binding protein 1 family.</text>
</comment>
<dbReference type="Gene3D" id="3.40.190.10">
    <property type="entry name" value="Periplasmic binding protein-like II"/>
    <property type="match status" value="2"/>
</dbReference>
<dbReference type="PROSITE" id="PS51257">
    <property type="entry name" value="PROKAR_LIPOPROTEIN"/>
    <property type="match status" value="1"/>
</dbReference>
<dbReference type="CDD" id="cd14748">
    <property type="entry name" value="PBP2_UgpB"/>
    <property type="match status" value="1"/>
</dbReference>
<evidence type="ECO:0000256" key="3">
    <source>
        <dbReference type="ARBA" id="ARBA00022448"/>
    </source>
</evidence>
<evidence type="ECO:0000256" key="2">
    <source>
        <dbReference type="ARBA" id="ARBA00008520"/>
    </source>
</evidence>
<dbReference type="GO" id="GO:0030313">
    <property type="term" value="C:cell envelope"/>
    <property type="evidence" value="ECO:0007669"/>
    <property type="project" value="UniProtKB-SubCell"/>
</dbReference>
<reference evidence="5 6" key="1">
    <citation type="submission" date="2019-07" db="EMBL/GenBank/DDBJ databases">
        <authorList>
            <person name="Kim J."/>
        </authorList>
    </citation>
    <scope>NUCLEOTIDE SEQUENCE [LARGE SCALE GENOMIC DNA]</scope>
    <source>
        <strain evidence="5 6">JC52</strain>
    </source>
</reference>
<gene>
    <name evidence="5" type="ORF">FPZ49_08810</name>
</gene>
<dbReference type="SUPFAM" id="SSF53850">
    <property type="entry name" value="Periplasmic binding protein-like II"/>
    <property type="match status" value="1"/>
</dbReference>
<keyword evidence="6" id="KW-1185">Reference proteome</keyword>
<evidence type="ECO:0000256" key="1">
    <source>
        <dbReference type="ARBA" id="ARBA00004196"/>
    </source>
</evidence>
<evidence type="ECO:0000256" key="4">
    <source>
        <dbReference type="ARBA" id="ARBA00022729"/>
    </source>
</evidence>
<proteinExistence type="inferred from homology"/>
<dbReference type="RefSeq" id="WP_144845618.1">
    <property type="nucleotide sequence ID" value="NZ_VNJI01000008.1"/>
</dbReference>
<name>A0A559KEE8_9BACL</name>
<accession>A0A559KEE8</accession>
<evidence type="ECO:0000313" key="6">
    <source>
        <dbReference type="Proteomes" id="UP000317036"/>
    </source>
</evidence>
<sequence>MKHMFKKSLLGALVLSLGLTGCGTSTKSGTSGKDSQTKAAIVTADDVKTETTLTFWHALTGPHQDQLNKMVSGFNDKWKGKFKVEASNQGTYTDLSTKLATALTAKQLPTMTLGYEDWMYSHHEKDAVVALDDYITNAKVGMKDYEDIFQAFRDTTKLDGKTYAVPFNKSTEVLYVNDDLLAKAGVTAPKTDDELISASKAIKEKTGKPGYGADSLANYFITKTYQQNAPYHTGDKVNLTNDVSKKIAQTYQDGVKGGYFRIAGEDKFLSGPFNSGAVAMYQGSSAGAAFIKPNGFKFSVYPVPGGAGIQQGTNLSVFKTATPEQIAGAWEFIKYMTSVDPQVDFAMVTGYLPIRQSAAKSAKYVEFAKKNTVAQLFVDGKLKFFSDPVYKASTIGRSEIEAMMQKINSDTSASVDEALKKAQSAIEFAQKR</sequence>